<name>W9RXV9_9ROSA</name>
<evidence type="ECO:0000313" key="2">
    <source>
        <dbReference type="Proteomes" id="UP000030645"/>
    </source>
</evidence>
<gene>
    <name evidence="1" type="ORF">L484_021582</name>
</gene>
<dbReference type="Proteomes" id="UP000030645">
    <property type="component" value="Unassembled WGS sequence"/>
</dbReference>
<protein>
    <submittedName>
        <fullName evidence="1">Uncharacterized protein</fullName>
    </submittedName>
</protein>
<evidence type="ECO:0000313" key="1">
    <source>
        <dbReference type="EMBL" id="EXC16927.1"/>
    </source>
</evidence>
<accession>W9RXV9</accession>
<organism evidence="1 2">
    <name type="scientific">Morus notabilis</name>
    <dbReference type="NCBI Taxonomy" id="981085"/>
    <lineage>
        <taxon>Eukaryota</taxon>
        <taxon>Viridiplantae</taxon>
        <taxon>Streptophyta</taxon>
        <taxon>Embryophyta</taxon>
        <taxon>Tracheophyta</taxon>
        <taxon>Spermatophyta</taxon>
        <taxon>Magnoliopsida</taxon>
        <taxon>eudicotyledons</taxon>
        <taxon>Gunneridae</taxon>
        <taxon>Pentapetalae</taxon>
        <taxon>rosids</taxon>
        <taxon>fabids</taxon>
        <taxon>Rosales</taxon>
        <taxon>Moraceae</taxon>
        <taxon>Moreae</taxon>
        <taxon>Morus</taxon>
    </lineage>
</organism>
<dbReference type="EMBL" id="KE345804">
    <property type="protein sequence ID" value="EXC16927.1"/>
    <property type="molecule type" value="Genomic_DNA"/>
</dbReference>
<dbReference type="AlphaFoldDB" id="W9RXV9"/>
<reference evidence="2" key="1">
    <citation type="submission" date="2013-01" db="EMBL/GenBank/DDBJ databases">
        <title>Draft Genome Sequence of a Mulberry Tree, Morus notabilis C.K. Schneid.</title>
        <authorList>
            <person name="He N."/>
            <person name="Zhao S."/>
        </authorList>
    </citation>
    <scope>NUCLEOTIDE SEQUENCE</scope>
</reference>
<proteinExistence type="predicted"/>
<keyword evidence="2" id="KW-1185">Reference proteome</keyword>
<sequence length="84" mass="9564">MEDSNKQIAPHLLMCRLTMINSTKSLCPCQLRGASQIHPIRGRCDISPRVDIRKVTQGVIFKVVVVNCRWAACESAEWKRWVPS</sequence>